<dbReference type="PANTHER" id="PTHR36925">
    <property type="entry name" value="COBALT-PRECORRIN-6A REDUCTASE"/>
    <property type="match status" value="1"/>
</dbReference>
<keyword evidence="2" id="KW-0169">Cobalamin biosynthesis</keyword>
<dbReference type="InterPro" id="IPR003723">
    <property type="entry name" value="Precorrin-6x_reduct"/>
</dbReference>
<dbReference type="NCBIfam" id="NF005968">
    <property type="entry name" value="PRK08057.1-2"/>
    <property type="match status" value="1"/>
</dbReference>
<organism evidence="4 5">
    <name type="scientific">Thalassospira profundimaris</name>
    <dbReference type="NCBI Taxonomy" id="502049"/>
    <lineage>
        <taxon>Bacteria</taxon>
        <taxon>Pseudomonadati</taxon>
        <taxon>Pseudomonadota</taxon>
        <taxon>Alphaproteobacteria</taxon>
        <taxon>Rhodospirillales</taxon>
        <taxon>Thalassospiraceae</taxon>
        <taxon>Thalassospira</taxon>
    </lineage>
</organism>
<dbReference type="Proteomes" id="UP000252255">
    <property type="component" value="Unassembled WGS sequence"/>
</dbReference>
<proteinExistence type="predicted"/>
<evidence type="ECO:0000256" key="3">
    <source>
        <dbReference type="ARBA" id="ARBA00023002"/>
    </source>
</evidence>
<dbReference type="GO" id="GO:0016994">
    <property type="term" value="F:precorrin-6A reductase activity"/>
    <property type="evidence" value="ECO:0007669"/>
    <property type="project" value="InterPro"/>
</dbReference>
<dbReference type="AlphaFoldDB" id="A0A367X840"/>
<dbReference type="Pfam" id="PF02571">
    <property type="entry name" value="CbiJ"/>
    <property type="match status" value="1"/>
</dbReference>
<evidence type="ECO:0000256" key="1">
    <source>
        <dbReference type="ARBA" id="ARBA00004953"/>
    </source>
</evidence>
<sequence length="291" mass="31955">MVLVILTVSNRSHLPDLHPYTEHIITRSLPMSLSRPAKRPKHILIFGGTGDANRIAEDLMHEFGRDIRLQLSLAGLTSAPSLPDGVPVRIGGFGGPEGIISYVKGEQIDLVIDATHPYATRISSNIAQACHAVAMPCIQFYRPGWEKTPKDNWIPVRSIEEAARILPDHGTRALIASGAKNLHAFEGLEKTWLLVRTVDAPRDPFDLAYGEWLFARGPFSVESETELLERHGIDVIVCKNSGGTATFAKIEAARNLGLPVIMIERPGAAPVTQAHTREVILKSVQKFLDEN</sequence>
<gene>
    <name evidence="4" type="ORF">TH30_01060</name>
</gene>
<dbReference type="GO" id="GO:0009236">
    <property type="term" value="P:cobalamin biosynthetic process"/>
    <property type="evidence" value="ECO:0007669"/>
    <property type="project" value="UniProtKB-UniPathway"/>
</dbReference>
<dbReference type="EMBL" id="JPWI01000001">
    <property type="protein sequence ID" value="RCK48951.1"/>
    <property type="molecule type" value="Genomic_DNA"/>
</dbReference>
<comment type="caution">
    <text evidence="4">The sequence shown here is derived from an EMBL/GenBank/DDBJ whole genome shotgun (WGS) entry which is preliminary data.</text>
</comment>
<protein>
    <submittedName>
        <fullName evidence="4">Cobalt-precorrin-6A reductase</fullName>
    </submittedName>
</protein>
<dbReference type="NCBIfam" id="TIGR00715">
    <property type="entry name" value="precor6x_red"/>
    <property type="match status" value="1"/>
</dbReference>
<dbReference type="UniPathway" id="UPA00148"/>
<dbReference type="PANTHER" id="PTHR36925:SF1">
    <property type="entry name" value="COBALT-PRECORRIN-6A REDUCTASE"/>
    <property type="match status" value="1"/>
</dbReference>
<name>A0A367X840_9PROT</name>
<dbReference type="PROSITE" id="PS51014">
    <property type="entry name" value="COBK_CBIJ"/>
    <property type="match status" value="1"/>
</dbReference>
<accession>A0A367X840</accession>
<comment type="pathway">
    <text evidence="1">Cofactor biosynthesis; adenosylcobalamin biosynthesis.</text>
</comment>
<evidence type="ECO:0000256" key="2">
    <source>
        <dbReference type="ARBA" id="ARBA00022573"/>
    </source>
</evidence>
<keyword evidence="3" id="KW-0560">Oxidoreductase</keyword>
<evidence type="ECO:0000313" key="5">
    <source>
        <dbReference type="Proteomes" id="UP000252255"/>
    </source>
</evidence>
<evidence type="ECO:0000313" key="4">
    <source>
        <dbReference type="EMBL" id="RCK48951.1"/>
    </source>
</evidence>
<reference evidence="4 5" key="1">
    <citation type="submission" date="2014-07" db="EMBL/GenBank/DDBJ databases">
        <title>Draft genome sequence of Thalassospira profundimaris PR54-5.</title>
        <authorList>
            <person name="Lai Q."/>
            <person name="Shao Z."/>
        </authorList>
    </citation>
    <scope>NUCLEOTIDE SEQUENCE [LARGE SCALE GENOMIC DNA]</scope>
    <source>
        <strain evidence="4 5">PR54-5</strain>
    </source>
</reference>